<comment type="pathway">
    <text evidence="7 8">Cell wall biogenesis; peptidoglycan biosynthesis.</text>
</comment>
<dbReference type="InterPro" id="IPR035911">
    <property type="entry name" value="MurE/MurF_N"/>
</dbReference>
<comment type="subcellular location">
    <subcellularLocation>
        <location evidence="7 8">Cytoplasm</location>
    </subcellularLocation>
</comment>
<keyword evidence="6 7" id="KW-0961">Cell wall biogenesis/degradation</keyword>
<dbReference type="GO" id="GO:0005524">
    <property type="term" value="F:ATP binding"/>
    <property type="evidence" value="ECO:0007669"/>
    <property type="project" value="UniProtKB-UniRule"/>
</dbReference>
<dbReference type="Pfam" id="PF02875">
    <property type="entry name" value="Mur_ligase_C"/>
    <property type="match status" value="1"/>
</dbReference>
<comment type="function">
    <text evidence="7">Catalyzes the addition of an amino acid to the nucleotide precursor UDP-N-acetylmuramoyl-L-alanyl-D-glutamate (UMAG) in the biosynthesis of bacterial cell-wall peptidoglycan.</text>
</comment>
<evidence type="ECO:0000256" key="8">
    <source>
        <dbReference type="RuleBase" id="RU004135"/>
    </source>
</evidence>
<comment type="PTM">
    <text evidence="7">Carboxylation is probably crucial for Mg(2+) binding and, consequently, for the gamma-phosphate positioning of ATP.</text>
</comment>
<feature type="binding site" evidence="7">
    <location>
        <position position="202"/>
    </location>
    <ligand>
        <name>UDP-N-acetyl-alpha-D-muramoyl-L-alanyl-D-glutamate</name>
        <dbReference type="ChEBI" id="CHEBI:83900"/>
    </ligand>
</feature>
<evidence type="ECO:0000259" key="9">
    <source>
        <dbReference type="Pfam" id="PF01225"/>
    </source>
</evidence>
<feature type="domain" description="Mur ligase central" evidence="11">
    <location>
        <begin position="123"/>
        <end position="322"/>
    </location>
</feature>
<keyword evidence="13" id="KW-1185">Reference proteome</keyword>
<keyword evidence="7" id="KW-0460">Magnesium</keyword>
<evidence type="ECO:0000256" key="7">
    <source>
        <dbReference type="HAMAP-Rule" id="MF_00208"/>
    </source>
</evidence>
<evidence type="ECO:0000313" key="13">
    <source>
        <dbReference type="Proteomes" id="UP000077071"/>
    </source>
</evidence>
<dbReference type="Gene3D" id="3.90.190.20">
    <property type="entry name" value="Mur ligase, C-terminal domain"/>
    <property type="match status" value="1"/>
</dbReference>
<dbReference type="AlphaFoldDB" id="A0A160KUG6"/>
<dbReference type="InterPro" id="IPR013221">
    <property type="entry name" value="Mur_ligase_cen"/>
</dbReference>
<dbReference type="Pfam" id="PF01225">
    <property type="entry name" value="Mur_ligase"/>
    <property type="match status" value="1"/>
</dbReference>
<dbReference type="GO" id="GO:0009252">
    <property type="term" value="P:peptidoglycan biosynthetic process"/>
    <property type="evidence" value="ECO:0007669"/>
    <property type="project" value="UniProtKB-UniRule"/>
</dbReference>
<keyword evidence="7" id="KW-0067">ATP-binding</keyword>
<name>A0A160KUG6_9MICO</name>
<dbReference type="KEGG" id="rtn:A6122_2426"/>
<dbReference type="PANTHER" id="PTHR23135">
    <property type="entry name" value="MUR LIGASE FAMILY MEMBER"/>
    <property type="match status" value="1"/>
</dbReference>
<dbReference type="InterPro" id="IPR036615">
    <property type="entry name" value="Mur_ligase_C_dom_sf"/>
</dbReference>
<evidence type="ECO:0000256" key="4">
    <source>
        <dbReference type="ARBA" id="ARBA00022984"/>
    </source>
</evidence>
<dbReference type="SUPFAM" id="SSF53623">
    <property type="entry name" value="MurD-like peptide ligases, catalytic domain"/>
    <property type="match status" value="1"/>
</dbReference>
<protein>
    <recommendedName>
        <fullName evidence="7">UDP-N-acetylmuramyl-tripeptide synthetase</fullName>
        <ecNumber evidence="7">6.3.2.-</ecNumber>
    </recommendedName>
    <alternativeName>
        <fullName evidence="7">UDP-MurNAc-tripeptide synthetase</fullName>
    </alternativeName>
</protein>
<dbReference type="GO" id="GO:0071555">
    <property type="term" value="P:cell wall organization"/>
    <property type="evidence" value="ECO:0007669"/>
    <property type="project" value="UniProtKB-KW"/>
</dbReference>
<feature type="binding site" evidence="7">
    <location>
        <begin position="125"/>
        <end position="131"/>
    </location>
    <ligand>
        <name>ATP</name>
        <dbReference type="ChEBI" id="CHEBI:30616"/>
    </ligand>
</feature>
<feature type="binding site" evidence="7">
    <location>
        <position position="194"/>
    </location>
    <ligand>
        <name>UDP-N-acetyl-alpha-D-muramoyl-L-alanyl-D-glutamate</name>
        <dbReference type="ChEBI" id="CHEBI:83900"/>
    </ligand>
</feature>
<dbReference type="InterPro" id="IPR005761">
    <property type="entry name" value="UDP-N-AcMur-Glu-dNH2Pim_ligase"/>
</dbReference>
<dbReference type="GO" id="GO:0005737">
    <property type="term" value="C:cytoplasm"/>
    <property type="evidence" value="ECO:0007669"/>
    <property type="project" value="UniProtKB-SubCell"/>
</dbReference>
<organism evidence="12 13">
    <name type="scientific">Rathayibacter tritici</name>
    <dbReference type="NCBI Taxonomy" id="33888"/>
    <lineage>
        <taxon>Bacteria</taxon>
        <taxon>Bacillati</taxon>
        <taxon>Actinomycetota</taxon>
        <taxon>Actinomycetes</taxon>
        <taxon>Micrococcales</taxon>
        <taxon>Microbacteriaceae</taxon>
        <taxon>Rathayibacter</taxon>
    </lineage>
</organism>
<dbReference type="GO" id="GO:0000287">
    <property type="term" value="F:magnesium ion binding"/>
    <property type="evidence" value="ECO:0007669"/>
    <property type="project" value="UniProtKB-UniRule"/>
</dbReference>
<dbReference type="EC" id="6.3.2.-" evidence="7"/>
<dbReference type="EMBL" id="CP015515">
    <property type="protein sequence ID" value="AND17542.1"/>
    <property type="molecule type" value="Genomic_DNA"/>
</dbReference>
<evidence type="ECO:0000259" key="11">
    <source>
        <dbReference type="Pfam" id="PF08245"/>
    </source>
</evidence>
<dbReference type="HAMAP" id="MF_00208">
    <property type="entry name" value="MurE"/>
    <property type="match status" value="1"/>
</dbReference>
<keyword evidence="2 7" id="KW-0132">Cell division</keyword>
<keyword evidence="7" id="KW-0963">Cytoplasm</keyword>
<dbReference type="OrthoDB" id="9800958at2"/>
<dbReference type="Gene3D" id="3.40.1190.10">
    <property type="entry name" value="Mur-like, catalytic domain"/>
    <property type="match status" value="1"/>
</dbReference>
<feature type="domain" description="Mur ligase C-terminal" evidence="10">
    <location>
        <begin position="347"/>
        <end position="474"/>
    </location>
</feature>
<dbReference type="InterPro" id="IPR000713">
    <property type="entry name" value="Mur_ligase_N"/>
</dbReference>
<keyword evidence="7" id="KW-0436">Ligase</keyword>
<comment type="similarity">
    <text evidence="1 7">Belongs to the MurCDEF family. MurE subfamily.</text>
</comment>
<keyword evidence="7" id="KW-0547">Nucleotide-binding</keyword>
<dbReference type="STRING" id="33888.A6122_2426"/>
<dbReference type="SUPFAM" id="SSF53244">
    <property type="entry name" value="MurD-like peptide ligases, peptide-binding domain"/>
    <property type="match status" value="1"/>
</dbReference>
<evidence type="ECO:0000259" key="10">
    <source>
        <dbReference type="Pfam" id="PF02875"/>
    </source>
</evidence>
<evidence type="ECO:0000256" key="3">
    <source>
        <dbReference type="ARBA" id="ARBA00022960"/>
    </source>
</evidence>
<keyword evidence="4 7" id="KW-0573">Peptidoglycan synthesis</keyword>
<feature type="modified residue" description="N6-carboxylysine" evidence="7">
    <location>
        <position position="234"/>
    </location>
</feature>
<feature type="binding site" evidence="7">
    <location>
        <begin position="167"/>
        <end position="168"/>
    </location>
    <ligand>
        <name>UDP-N-acetyl-alpha-D-muramoyl-L-alanyl-D-glutamate</name>
        <dbReference type="ChEBI" id="CHEBI:83900"/>
    </ligand>
</feature>
<evidence type="ECO:0000256" key="6">
    <source>
        <dbReference type="ARBA" id="ARBA00023316"/>
    </source>
</evidence>
<dbReference type="UniPathway" id="UPA00219"/>
<keyword evidence="5 7" id="KW-0131">Cell cycle</keyword>
<feature type="binding site" evidence="7">
    <location>
        <position position="40"/>
    </location>
    <ligand>
        <name>UDP-N-acetyl-alpha-D-muramoyl-L-alanyl-D-glutamate</name>
        <dbReference type="ChEBI" id="CHEBI:83900"/>
    </ligand>
</feature>
<feature type="domain" description="Mur ligase N-terminal catalytic" evidence="9">
    <location>
        <begin position="35"/>
        <end position="111"/>
    </location>
</feature>
<evidence type="ECO:0000256" key="5">
    <source>
        <dbReference type="ARBA" id="ARBA00023306"/>
    </source>
</evidence>
<dbReference type="Proteomes" id="UP000077071">
    <property type="component" value="Chromosome"/>
</dbReference>
<dbReference type="InterPro" id="IPR004101">
    <property type="entry name" value="Mur_ligase_C"/>
</dbReference>
<comment type="caution">
    <text evidence="7">Lacks conserved residue(s) required for the propagation of feature annotation.</text>
</comment>
<comment type="cofactor">
    <cofactor evidence="7">
        <name>Mg(2+)</name>
        <dbReference type="ChEBI" id="CHEBI:18420"/>
    </cofactor>
</comment>
<evidence type="ECO:0000313" key="12">
    <source>
        <dbReference type="EMBL" id="AND17542.1"/>
    </source>
</evidence>
<evidence type="ECO:0000256" key="2">
    <source>
        <dbReference type="ARBA" id="ARBA00022618"/>
    </source>
</evidence>
<dbReference type="RefSeq" id="WP_084416046.1">
    <property type="nucleotide sequence ID" value="NZ_CP015515.1"/>
</dbReference>
<dbReference type="GO" id="GO:0016881">
    <property type="term" value="F:acid-amino acid ligase activity"/>
    <property type="evidence" value="ECO:0007669"/>
    <property type="project" value="UniProtKB-UniRule"/>
</dbReference>
<keyword evidence="3 7" id="KW-0133">Cell shape</keyword>
<dbReference type="PATRIC" id="fig|33888.3.peg.2705"/>
<dbReference type="Pfam" id="PF08245">
    <property type="entry name" value="Mur_ligase_M"/>
    <property type="match status" value="1"/>
</dbReference>
<dbReference type="PANTHER" id="PTHR23135:SF4">
    <property type="entry name" value="UDP-N-ACETYLMURAMOYL-L-ALANYL-D-GLUTAMATE--2,6-DIAMINOPIMELATE LIGASE MURE HOMOLOG, CHLOROPLASTIC"/>
    <property type="match status" value="1"/>
</dbReference>
<dbReference type="GO" id="GO:0051301">
    <property type="term" value="P:cell division"/>
    <property type="evidence" value="ECO:0007669"/>
    <property type="project" value="UniProtKB-KW"/>
</dbReference>
<accession>A0A160KUG6</accession>
<gene>
    <name evidence="7" type="primary">murE</name>
    <name evidence="12" type="ORF">A6122_2426</name>
</gene>
<sequence length="510" mass="53872">MPAFRLLAPLHTSGAALKDLVGPGLRLLGDGGARVTSVTLAHREIRPGALFAALPGRHAHGSRFAAAAAQAGAVAVLTDDDGIEAARACGLPVLVSPDPRAALGGIAARVYGSDRTRMTLLGVTGTNGKTSTVHLLDAVLRQLGIVSGLSSTAQRRSGDHVVASRLTTPEASELHALLARMSEDGVETAAIEVSAQALVRSRVEGIVLDVAGFTNLSHDHLDDFGDLDEYLRAKQRLFTPLRSRRGVVVVDTEAGRRVAREAAIPVVTLSTDGDSDWLIDVLDTSFDRTRFRLASRDGWSMTTSVPLLGRHMASNAALALVMLIEAGHERDGLAAAVGSGIDVTVPGRTLLVSGADGPRVYLDFSHTPDSVAHTVDALREVTPGRVLVILGADGDRDPSKRAPMGRAAAERADLVIVTDHHPRFEDPARIRRALVDGARRVERCEVREIAEPADAVRAALRRAGPADSVLWVGPGDTDYRVVGAVDLPYSPRADTARALAEAGWSVDLLD</sequence>
<dbReference type="SUPFAM" id="SSF63418">
    <property type="entry name" value="MurE/MurF N-terminal domain"/>
    <property type="match status" value="1"/>
</dbReference>
<dbReference type="GO" id="GO:0008360">
    <property type="term" value="P:regulation of cell shape"/>
    <property type="evidence" value="ECO:0007669"/>
    <property type="project" value="UniProtKB-KW"/>
</dbReference>
<reference evidence="12 13" key="1">
    <citation type="submission" date="2016-05" db="EMBL/GenBank/DDBJ databases">
        <title>Complete genome sequence of Rathayibacter tritici NCPPB 1953.</title>
        <authorList>
            <person name="Park J."/>
            <person name="Lee H.-H."/>
            <person name="Lee S.-W."/>
            <person name="Seo Y.-S."/>
        </authorList>
    </citation>
    <scope>NUCLEOTIDE SEQUENCE [LARGE SCALE GENOMIC DNA]</scope>
    <source>
        <strain evidence="12 13">NCPPB 1953</strain>
    </source>
</reference>
<dbReference type="Gene3D" id="3.40.1390.10">
    <property type="entry name" value="MurE/MurF, N-terminal domain"/>
    <property type="match status" value="1"/>
</dbReference>
<evidence type="ECO:0000256" key="1">
    <source>
        <dbReference type="ARBA" id="ARBA00005898"/>
    </source>
</evidence>
<dbReference type="NCBIfam" id="TIGR01085">
    <property type="entry name" value="murE"/>
    <property type="match status" value="1"/>
</dbReference>
<dbReference type="InterPro" id="IPR036565">
    <property type="entry name" value="Mur-like_cat_sf"/>
</dbReference>
<proteinExistence type="inferred from homology"/>